<gene>
    <name evidence="2" type="ORF">MNBD_ALPHA07-156</name>
</gene>
<dbReference type="EMBL" id="UOEG01000258">
    <property type="protein sequence ID" value="VAW03402.1"/>
    <property type="molecule type" value="Genomic_DNA"/>
</dbReference>
<feature type="domain" description="Methyltransferase type 11" evidence="1">
    <location>
        <begin position="66"/>
        <end position="158"/>
    </location>
</feature>
<evidence type="ECO:0000313" key="2">
    <source>
        <dbReference type="EMBL" id="VAW03402.1"/>
    </source>
</evidence>
<name>A0A3B0SMA2_9ZZZZ</name>
<dbReference type="AlphaFoldDB" id="A0A3B0SMA2"/>
<dbReference type="Pfam" id="PF08241">
    <property type="entry name" value="Methyltransf_11"/>
    <property type="match status" value="1"/>
</dbReference>
<dbReference type="GO" id="GO:0008757">
    <property type="term" value="F:S-adenosylmethionine-dependent methyltransferase activity"/>
    <property type="evidence" value="ECO:0007669"/>
    <property type="project" value="InterPro"/>
</dbReference>
<reference evidence="2" key="1">
    <citation type="submission" date="2018-06" db="EMBL/GenBank/DDBJ databases">
        <authorList>
            <person name="Zhirakovskaya E."/>
        </authorList>
    </citation>
    <scope>NUCLEOTIDE SEQUENCE</scope>
</reference>
<accession>A0A3B0SMA2</accession>
<dbReference type="InterPro" id="IPR029063">
    <property type="entry name" value="SAM-dependent_MTases_sf"/>
</dbReference>
<sequence length="214" mass="23269">MINKPQDEVSLGDAHALKTPQDSINLYTKWAETYDESFAKEYDYNAPDIIAGDYARLCHDKSAPVLDIGAGTGLVGEGLIKRGVSVIDALDITAQMLEVAGKKNIYRNLIQGDLTQTLDIAGNSYGGITSSGTFTHGHVGPEAFDELIRIGRPGALYVLSIRSSIYETAGFKAKFDSLSEKIRDFEVIEKSLYGKSAKPELRNSTSSVAIFRKA</sequence>
<organism evidence="2">
    <name type="scientific">hydrothermal vent metagenome</name>
    <dbReference type="NCBI Taxonomy" id="652676"/>
    <lineage>
        <taxon>unclassified sequences</taxon>
        <taxon>metagenomes</taxon>
        <taxon>ecological metagenomes</taxon>
    </lineage>
</organism>
<dbReference type="CDD" id="cd02440">
    <property type="entry name" value="AdoMet_MTases"/>
    <property type="match status" value="1"/>
</dbReference>
<proteinExistence type="predicted"/>
<dbReference type="InterPro" id="IPR013216">
    <property type="entry name" value="Methyltransf_11"/>
</dbReference>
<dbReference type="Gene3D" id="3.40.50.150">
    <property type="entry name" value="Vaccinia Virus protein VP39"/>
    <property type="match status" value="1"/>
</dbReference>
<protein>
    <recommendedName>
        <fullName evidence="1">Methyltransferase type 11 domain-containing protein</fullName>
    </recommendedName>
</protein>
<dbReference type="SUPFAM" id="SSF53335">
    <property type="entry name" value="S-adenosyl-L-methionine-dependent methyltransferases"/>
    <property type="match status" value="1"/>
</dbReference>
<evidence type="ECO:0000259" key="1">
    <source>
        <dbReference type="Pfam" id="PF08241"/>
    </source>
</evidence>